<feature type="signal peptide" evidence="1">
    <location>
        <begin position="1"/>
        <end position="42"/>
    </location>
</feature>
<reference evidence="2 3" key="1">
    <citation type="journal article" date="2019" name="Int. J. Syst. Evol. Microbiol.">
        <title>The Global Catalogue of Microorganisms (GCM) 10K type strain sequencing project: providing services to taxonomists for standard genome sequencing and annotation.</title>
        <authorList>
            <consortium name="The Broad Institute Genomics Platform"/>
            <consortium name="The Broad Institute Genome Sequencing Center for Infectious Disease"/>
            <person name="Wu L."/>
            <person name="Ma J."/>
        </authorList>
    </citation>
    <scope>NUCLEOTIDE SEQUENCE [LARGE SCALE GENOMIC DNA]</scope>
    <source>
        <strain evidence="2 3">JCM 14046</strain>
    </source>
</reference>
<evidence type="ECO:0000313" key="3">
    <source>
        <dbReference type="Proteomes" id="UP001501612"/>
    </source>
</evidence>
<sequence>MGGMDIHGGTRRSSIRPRLARTVAVLAAALLALGLAAAPASAAYRVVPDRGGANDGKNGSIGDMARVTVHHGRERVTVRVVMTRPNAPGDFYNVFVDTAPRDRGPEYMVVYDVIDDSRSFIRRAGKWPADEAGTFLPPRKRVTCGRAPVQRPPQQRVFTFSFKRSCVGNPRSLAVSVRTAQEYGPNDWVPARRQFGPAVRRG</sequence>
<name>A0ABN2PPD4_9ACTN</name>
<accession>A0ABN2PPD4</accession>
<gene>
    <name evidence="2" type="ORF">GCM10009737_30680</name>
</gene>
<comment type="caution">
    <text evidence="2">The sequence shown here is derived from an EMBL/GenBank/DDBJ whole genome shotgun (WGS) entry which is preliminary data.</text>
</comment>
<dbReference type="Proteomes" id="UP001501612">
    <property type="component" value="Unassembled WGS sequence"/>
</dbReference>
<protein>
    <submittedName>
        <fullName evidence="2">Uncharacterized protein</fullName>
    </submittedName>
</protein>
<organism evidence="2 3">
    <name type="scientific">Nocardioides lentus</name>
    <dbReference type="NCBI Taxonomy" id="338077"/>
    <lineage>
        <taxon>Bacteria</taxon>
        <taxon>Bacillati</taxon>
        <taxon>Actinomycetota</taxon>
        <taxon>Actinomycetes</taxon>
        <taxon>Propionibacteriales</taxon>
        <taxon>Nocardioidaceae</taxon>
        <taxon>Nocardioides</taxon>
    </lineage>
</organism>
<dbReference type="EMBL" id="BAAAMY010000007">
    <property type="protein sequence ID" value="GAA1926686.1"/>
    <property type="molecule type" value="Genomic_DNA"/>
</dbReference>
<evidence type="ECO:0000256" key="1">
    <source>
        <dbReference type="SAM" id="SignalP"/>
    </source>
</evidence>
<proteinExistence type="predicted"/>
<evidence type="ECO:0000313" key="2">
    <source>
        <dbReference type="EMBL" id="GAA1926686.1"/>
    </source>
</evidence>
<keyword evidence="3" id="KW-1185">Reference proteome</keyword>
<keyword evidence="1" id="KW-0732">Signal</keyword>
<feature type="chain" id="PRO_5046021630" evidence="1">
    <location>
        <begin position="43"/>
        <end position="202"/>
    </location>
</feature>